<feature type="domain" description="Cytochrome c" evidence="6">
    <location>
        <begin position="47"/>
        <end position="213"/>
    </location>
</feature>
<dbReference type="KEGG" id="pph:Ppha_2075"/>
<evidence type="ECO:0000256" key="3">
    <source>
        <dbReference type="ARBA" id="ARBA00023004"/>
    </source>
</evidence>
<keyword evidence="8" id="KW-1185">Reference proteome</keyword>
<keyword evidence="5" id="KW-0812">Transmembrane</keyword>
<name>B4SD23_PELPB</name>
<evidence type="ECO:0000256" key="4">
    <source>
        <dbReference type="PROSITE-ProRule" id="PRU00433"/>
    </source>
</evidence>
<organism evidence="7 8">
    <name type="scientific">Pelodictyon phaeoclathratiforme (strain DSM 5477 / BU-1)</name>
    <dbReference type="NCBI Taxonomy" id="324925"/>
    <lineage>
        <taxon>Bacteria</taxon>
        <taxon>Pseudomonadati</taxon>
        <taxon>Chlorobiota</taxon>
        <taxon>Chlorobiia</taxon>
        <taxon>Chlorobiales</taxon>
        <taxon>Chlorobiaceae</taxon>
        <taxon>Chlorobium/Pelodictyon group</taxon>
        <taxon>Pelodictyon</taxon>
    </lineage>
</organism>
<evidence type="ECO:0000256" key="2">
    <source>
        <dbReference type="ARBA" id="ARBA00022723"/>
    </source>
</evidence>
<dbReference type="InterPro" id="IPR003468">
    <property type="entry name" value="Cyt_c_oxidase_monohaem-su/FixO"/>
</dbReference>
<dbReference type="NCBIfam" id="TIGR00781">
    <property type="entry name" value="ccoO"/>
    <property type="match status" value="1"/>
</dbReference>
<proteinExistence type="predicted"/>
<dbReference type="NCBIfam" id="NF011055">
    <property type="entry name" value="PRK14487.1"/>
    <property type="match status" value="1"/>
</dbReference>
<dbReference type="InterPro" id="IPR009056">
    <property type="entry name" value="Cyt_c-like_dom"/>
</dbReference>
<dbReference type="PROSITE" id="PS51007">
    <property type="entry name" value="CYTC"/>
    <property type="match status" value="1"/>
</dbReference>
<dbReference type="GO" id="GO:0020037">
    <property type="term" value="F:heme binding"/>
    <property type="evidence" value="ECO:0007669"/>
    <property type="project" value="InterPro"/>
</dbReference>
<dbReference type="SUPFAM" id="SSF46626">
    <property type="entry name" value="Cytochrome c"/>
    <property type="match status" value="1"/>
</dbReference>
<dbReference type="GO" id="GO:0046872">
    <property type="term" value="F:metal ion binding"/>
    <property type="evidence" value="ECO:0007669"/>
    <property type="project" value="UniProtKB-KW"/>
</dbReference>
<evidence type="ECO:0000256" key="1">
    <source>
        <dbReference type="ARBA" id="ARBA00022617"/>
    </source>
</evidence>
<keyword evidence="5" id="KW-1133">Transmembrane helix</keyword>
<reference evidence="7 8" key="1">
    <citation type="submission" date="2008-06" db="EMBL/GenBank/DDBJ databases">
        <title>Complete sequence of Pelodictyon phaeoclathratiforme BU-1.</title>
        <authorList>
            <consortium name="US DOE Joint Genome Institute"/>
            <person name="Lucas S."/>
            <person name="Copeland A."/>
            <person name="Lapidus A."/>
            <person name="Glavina del Rio T."/>
            <person name="Dalin E."/>
            <person name="Tice H."/>
            <person name="Bruce D."/>
            <person name="Goodwin L."/>
            <person name="Pitluck S."/>
            <person name="Schmutz J."/>
            <person name="Larimer F."/>
            <person name="Land M."/>
            <person name="Hauser L."/>
            <person name="Kyrpides N."/>
            <person name="Mikhailova N."/>
            <person name="Liu Z."/>
            <person name="Li T."/>
            <person name="Zhao F."/>
            <person name="Overmann J."/>
            <person name="Bryant D.A."/>
            <person name="Richardson P."/>
        </authorList>
    </citation>
    <scope>NUCLEOTIDE SEQUENCE [LARGE SCALE GENOMIC DNA]</scope>
    <source>
        <strain evidence="8">DSM 5477 / BU-1</strain>
    </source>
</reference>
<dbReference type="STRING" id="324925.Ppha_2075"/>
<protein>
    <submittedName>
        <fullName evidence="7">Cytochrome c oxidase, cbb3-type, subunit II</fullName>
    </submittedName>
</protein>
<dbReference type="HOGENOM" id="CLU_050647_1_0_10"/>
<dbReference type="EMBL" id="CP001110">
    <property type="protein sequence ID" value="ACF44282.1"/>
    <property type="molecule type" value="Genomic_DNA"/>
</dbReference>
<feature type="transmembrane region" description="Helical" evidence="5">
    <location>
        <begin position="7"/>
        <end position="32"/>
    </location>
</feature>
<gene>
    <name evidence="7" type="ordered locus">Ppha_2075</name>
</gene>
<dbReference type="GO" id="GO:0009055">
    <property type="term" value="F:electron transfer activity"/>
    <property type="evidence" value="ECO:0007669"/>
    <property type="project" value="InterPro"/>
</dbReference>
<dbReference type="RefSeq" id="WP_012508761.1">
    <property type="nucleotide sequence ID" value="NC_011060.1"/>
</dbReference>
<keyword evidence="1 4" id="KW-0349">Heme</keyword>
<evidence type="ECO:0000259" key="6">
    <source>
        <dbReference type="PROSITE" id="PS51007"/>
    </source>
</evidence>
<keyword evidence="3 4" id="KW-0408">Iron</keyword>
<evidence type="ECO:0000313" key="8">
    <source>
        <dbReference type="Proteomes" id="UP000002724"/>
    </source>
</evidence>
<dbReference type="InterPro" id="IPR036909">
    <property type="entry name" value="Cyt_c-like_dom_sf"/>
</dbReference>
<dbReference type="AlphaFoldDB" id="B4SD23"/>
<evidence type="ECO:0000313" key="7">
    <source>
        <dbReference type="EMBL" id="ACF44282.1"/>
    </source>
</evidence>
<sequence precursor="true">MGITSKPVVFAILSAVVILIGTTVTVFVPLFMPSTQPVSAAIKPYTAVELEGRDIYIREGCNNCHTQTVRPLRTEVLRYGEYSKAEEFAYDRPFLWGSRRTGPDLNRVGGKYPDAWHYKHMQSPQGMFEKSNMPPYGWLAKNRLDTTYSYKKTSILGYGYSENDVRQQIAQYHATVTDGTYSSKESRDQVTPPELRQELTEMDAMIAYLQKLGRDVKNLEATK</sequence>
<keyword evidence="2 4" id="KW-0479">Metal-binding</keyword>
<accession>B4SD23</accession>
<dbReference type="Proteomes" id="UP000002724">
    <property type="component" value="Chromosome"/>
</dbReference>
<evidence type="ECO:0000256" key="5">
    <source>
        <dbReference type="SAM" id="Phobius"/>
    </source>
</evidence>
<dbReference type="eggNOG" id="COG2993">
    <property type="taxonomic scope" value="Bacteria"/>
</dbReference>
<dbReference type="OrthoDB" id="9811395at2"/>
<dbReference type="Pfam" id="PF02433">
    <property type="entry name" value="FixO"/>
    <property type="match status" value="1"/>
</dbReference>
<keyword evidence="5" id="KW-0472">Membrane</keyword>
<dbReference type="Gene3D" id="1.10.760.10">
    <property type="entry name" value="Cytochrome c-like domain"/>
    <property type="match status" value="1"/>
</dbReference>